<organism evidence="6 7">
    <name type="scientific">Gemmobacter caeni</name>
    <dbReference type="NCBI Taxonomy" id="589035"/>
    <lineage>
        <taxon>Bacteria</taxon>
        <taxon>Pseudomonadati</taxon>
        <taxon>Pseudomonadota</taxon>
        <taxon>Alphaproteobacteria</taxon>
        <taxon>Rhodobacterales</taxon>
        <taxon>Paracoccaceae</taxon>
        <taxon>Gemmobacter</taxon>
    </lineage>
</organism>
<dbReference type="GO" id="GO:0003677">
    <property type="term" value="F:DNA binding"/>
    <property type="evidence" value="ECO:0007669"/>
    <property type="project" value="UniProtKB-KW"/>
</dbReference>
<dbReference type="Pfam" id="PF00126">
    <property type="entry name" value="HTH_1"/>
    <property type="match status" value="1"/>
</dbReference>
<protein>
    <submittedName>
        <fullName evidence="6">DNA-binding transcriptional LysR family regulator</fullName>
    </submittedName>
</protein>
<evidence type="ECO:0000256" key="2">
    <source>
        <dbReference type="ARBA" id="ARBA00023015"/>
    </source>
</evidence>
<proteinExistence type="inferred from homology"/>
<dbReference type="GO" id="GO:0003700">
    <property type="term" value="F:DNA-binding transcription factor activity"/>
    <property type="evidence" value="ECO:0007669"/>
    <property type="project" value="InterPro"/>
</dbReference>
<evidence type="ECO:0000256" key="3">
    <source>
        <dbReference type="ARBA" id="ARBA00023125"/>
    </source>
</evidence>
<dbReference type="Gene3D" id="1.10.10.10">
    <property type="entry name" value="Winged helix-like DNA-binding domain superfamily/Winged helix DNA-binding domain"/>
    <property type="match status" value="1"/>
</dbReference>
<dbReference type="InterPro" id="IPR005119">
    <property type="entry name" value="LysR_subst-bd"/>
</dbReference>
<evidence type="ECO:0000256" key="1">
    <source>
        <dbReference type="ARBA" id="ARBA00009437"/>
    </source>
</evidence>
<dbReference type="SUPFAM" id="SSF53850">
    <property type="entry name" value="Periplasmic binding protein-like II"/>
    <property type="match status" value="1"/>
</dbReference>
<dbReference type="Proteomes" id="UP000244224">
    <property type="component" value="Unassembled WGS sequence"/>
</dbReference>
<dbReference type="InterPro" id="IPR050950">
    <property type="entry name" value="HTH-type_LysR_regulators"/>
</dbReference>
<dbReference type="OrthoDB" id="8479357at2"/>
<accession>A0A2T6B083</accession>
<dbReference type="SUPFAM" id="SSF46785">
    <property type="entry name" value="Winged helix' DNA-binding domain"/>
    <property type="match status" value="1"/>
</dbReference>
<sequence length="313" mass="34696">MQINDRRIHFLYEAWRSGSMRQASEILEMAPSSISRQIAQLEREIGSTLIEHGRREIVLTEAGHAVLEYYRNRHSSLEMLNAQLRDLSAARTGHVKFAIGEGFLGEALYRTLDEFMDGYPGFTLSLSVTDTTEMVRLLLEDEVHFGLGFHPLSHPQVVSRFRAAVPLKAIMHAAHPLADRSSISIAELCAEPLALMGQAFRIRQMIDLAAADSGQLVSPVLVSNSIPVLIRSACARRAVTVLPEFSVRSELSNGQLVAVRIVSSAMQSVYVHLITRRNRILSPQVMALTEQMRKRLAPTALYAPTDGKEPAAS</sequence>
<dbReference type="PANTHER" id="PTHR30419:SF8">
    <property type="entry name" value="NITROGEN ASSIMILATION TRANSCRIPTIONAL ACTIVATOR-RELATED"/>
    <property type="match status" value="1"/>
</dbReference>
<dbReference type="EMBL" id="QBKP01000007">
    <property type="protein sequence ID" value="PTX49460.1"/>
    <property type="molecule type" value="Genomic_DNA"/>
</dbReference>
<keyword evidence="3 6" id="KW-0238">DNA-binding</keyword>
<dbReference type="Gene3D" id="3.40.190.290">
    <property type="match status" value="1"/>
</dbReference>
<keyword evidence="7" id="KW-1185">Reference proteome</keyword>
<dbReference type="PROSITE" id="PS50931">
    <property type="entry name" value="HTH_LYSR"/>
    <property type="match status" value="1"/>
</dbReference>
<reference evidence="6 7" key="1">
    <citation type="submission" date="2018-04" db="EMBL/GenBank/DDBJ databases">
        <title>Genomic Encyclopedia of Archaeal and Bacterial Type Strains, Phase II (KMG-II): from individual species to whole genera.</title>
        <authorList>
            <person name="Goeker M."/>
        </authorList>
    </citation>
    <scope>NUCLEOTIDE SEQUENCE [LARGE SCALE GENOMIC DNA]</scope>
    <source>
        <strain evidence="6 7">DSM 21823</strain>
    </source>
</reference>
<dbReference type="Pfam" id="PF03466">
    <property type="entry name" value="LysR_substrate"/>
    <property type="match status" value="1"/>
</dbReference>
<evidence type="ECO:0000313" key="6">
    <source>
        <dbReference type="EMBL" id="PTX49460.1"/>
    </source>
</evidence>
<dbReference type="PANTHER" id="PTHR30419">
    <property type="entry name" value="HTH-TYPE TRANSCRIPTIONAL REGULATOR YBHD"/>
    <property type="match status" value="1"/>
</dbReference>
<dbReference type="GO" id="GO:0005829">
    <property type="term" value="C:cytosol"/>
    <property type="evidence" value="ECO:0007669"/>
    <property type="project" value="TreeGrafter"/>
</dbReference>
<dbReference type="RefSeq" id="WP_054302981.1">
    <property type="nucleotide sequence ID" value="NZ_QBKP01000007.1"/>
</dbReference>
<dbReference type="InterPro" id="IPR036388">
    <property type="entry name" value="WH-like_DNA-bd_sf"/>
</dbReference>
<dbReference type="InterPro" id="IPR036390">
    <property type="entry name" value="WH_DNA-bd_sf"/>
</dbReference>
<evidence type="ECO:0000313" key="7">
    <source>
        <dbReference type="Proteomes" id="UP000244224"/>
    </source>
</evidence>
<dbReference type="InterPro" id="IPR000847">
    <property type="entry name" value="LysR_HTH_N"/>
</dbReference>
<comment type="similarity">
    <text evidence="1">Belongs to the LysR transcriptional regulatory family.</text>
</comment>
<keyword evidence="2" id="KW-0805">Transcription regulation</keyword>
<dbReference type="AlphaFoldDB" id="A0A2T6B083"/>
<comment type="caution">
    <text evidence="6">The sequence shown here is derived from an EMBL/GenBank/DDBJ whole genome shotgun (WGS) entry which is preliminary data.</text>
</comment>
<feature type="domain" description="HTH lysR-type" evidence="5">
    <location>
        <begin position="16"/>
        <end position="60"/>
    </location>
</feature>
<keyword evidence="4" id="KW-0804">Transcription</keyword>
<evidence type="ECO:0000259" key="5">
    <source>
        <dbReference type="PROSITE" id="PS50931"/>
    </source>
</evidence>
<gene>
    <name evidence="6" type="ORF">C8N34_107107</name>
</gene>
<name>A0A2T6B083_9RHOB</name>
<evidence type="ECO:0000256" key="4">
    <source>
        <dbReference type="ARBA" id="ARBA00023163"/>
    </source>
</evidence>